<dbReference type="Gene3D" id="1.25.40.390">
    <property type="match status" value="1"/>
</dbReference>
<reference evidence="8 9" key="1">
    <citation type="submission" date="2018-03" db="EMBL/GenBank/DDBJ databases">
        <title>Genomic Encyclopedia of Type Strains, Phase III (KMG-III): the genomes of soil and plant-associated and newly described type strains.</title>
        <authorList>
            <person name="Whitman W."/>
        </authorList>
    </citation>
    <scope>NUCLEOTIDE SEQUENCE [LARGE SCALE GENOMIC DNA]</scope>
    <source>
        <strain evidence="8 9">CGMCC 1.9313</strain>
    </source>
</reference>
<keyword evidence="9" id="KW-1185">Reference proteome</keyword>
<dbReference type="EMBL" id="PVTH01000007">
    <property type="protein sequence ID" value="PRY51560.1"/>
    <property type="molecule type" value="Genomic_DNA"/>
</dbReference>
<comment type="similarity">
    <text evidence="2">Belongs to the SusD family.</text>
</comment>
<gene>
    <name evidence="8" type="ORF">B0I27_107148</name>
</gene>
<evidence type="ECO:0000259" key="6">
    <source>
        <dbReference type="Pfam" id="PF07980"/>
    </source>
</evidence>
<dbReference type="InterPro" id="IPR011990">
    <property type="entry name" value="TPR-like_helical_dom_sf"/>
</dbReference>
<evidence type="ECO:0000313" key="8">
    <source>
        <dbReference type="EMBL" id="PRY51560.1"/>
    </source>
</evidence>
<protein>
    <submittedName>
        <fullName evidence="8">Putative outer membrane starch-binding protein</fullName>
    </submittedName>
</protein>
<organism evidence="8 9">
    <name type="scientific">Arcticibacter pallidicorallinus</name>
    <dbReference type="NCBI Taxonomy" id="1259464"/>
    <lineage>
        <taxon>Bacteria</taxon>
        <taxon>Pseudomonadati</taxon>
        <taxon>Bacteroidota</taxon>
        <taxon>Sphingobacteriia</taxon>
        <taxon>Sphingobacteriales</taxon>
        <taxon>Sphingobacteriaceae</taxon>
        <taxon>Arcticibacter</taxon>
    </lineage>
</organism>
<evidence type="ECO:0000313" key="9">
    <source>
        <dbReference type="Proteomes" id="UP000238034"/>
    </source>
</evidence>
<dbReference type="OrthoDB" id="5694214at2"/>
<dbReference type="Proteomes" id="UP000238034">
    <property type="component" value="Unassembled WGS sequence"/>
</dbReference>
<evidence type="ECO:0000256" key="2">
    <source>
        <dbReference type="ARBA" id="ARBA00006275"/>
    </source>
</evidence>
<sequence>MKKLFSAIILSCFILSGCSDFLEEDNKAGITNDAFYKTAAGFESLMTASYSGLRDIFGRDGDNAPYVYFAGTDIFEATRNSNADRGILTYNGLFPTDARVTNYYTAVYANIQNVNMGLKYVEGADISAAAKAQYKAELTCFRAILHFWLIEQFGGIVINKEATQSAVINIPRSSLQESYDFVISEMESQVNNLTDNNKRLGKEAGFHFLSKMYLTRGWDLNDQTSFNKAKENATKAINGKTITIPFETLWSPSNENNSEFLFSIQYDVTSLPSVTQGNSQQSLFGSYLGGTETGLGKYQTTTVYPSWNLQNFYPYNDKRYEGTFMTTIYNNYYDYYTPADTATKAIYAYYPRAEGRDFNSADSIAFVTKNASRLKKTAAGALLFKLRPFKSSETAYRWAWSQDFYGPVIKKFDSPITKATWSTRASARDIVLARRAETYFLYAEACIGLNQFAEAQTYLERVTRRPGNSKDGNPLVPVANIANAANQSVALDSYLIESAKEFAGEFLRWPELRRTKKLKEFVGKYNYDIRVDNGGVEAVLPGDVAKRYRPIPQSAIDRNDALSEADQNPGY</sequence>
<dbReference type="RefSeq" id="WP_106293917.1">
    <property type="nucleotide sequence ID" value="NZ_PVTH01000007.1"/>
</dbReference>
<name>A0A2T0U0V6_9SPHI</name>
<evidence type="ECO:0000256" key="3">
    <source>
        <dbReference type="ARBA" id="ARBA00022729"/>
    </source>
</evidence>
<evidence type="ECO:0000256" key="4">
    <source>
        <dbReference type="ARBA" id="ARBA00023136"/>
    </source>
</evidence>
<evidence type="ECO:0000256" key="1">
    <source>
        <dbReference type="ARBA" id="ARBA00004442"/>
    </source>
</evidence>
<dbReference type="Pfam" id="PF14322">
    <property type="entry name" value="SusD-like_3"/>
    <property type="match status" value="1"/>
</dbReference>
<keyword evidence="3" id="KW-0732">Signal</keyword>
<dbReference type="SUPFAM" id="SSF48452">
    <property type="entry name" value="TPR-like"/>
    <property type="match status" value="1"/>
</dbReference>
<evidence type="ECO:0000259" key="7">
    <source>
        <dbReference type="Pfam" id="PF14322"/>
    </source>
</evidence>
<feature type="domain" description="SusD-like N-terminal" evidence="7">
    <location>
        <begin position="40"/>
        <end position="214"/>
    </location>
</feature>
<comment type="subcellular location">
    <subcellularLocation>
        <location evidence="1">Cell outer membrane</location>
    </subcellularLocation>
</comment>
<accession>A0A2T0U0V6</accession>
<feature type="domain" description="RagB/SusD" evidence="6">
    <location>
        <begin position="297"/>
        <end position="571"/>
    </location>
</feature>
<dbReference type="GO" id="GO:0009279">
    <property type="term" value="C:cell outer membrane"/>
    <property type="evidence" value="ECO:0007669"/>
    <property type="project" value="UniProtKB-SubCell"/>
</dbReference>
<dbReference type="InterPro" id="IPR012944">
    <property type="entry name" value="SusD_RagB_dom"/>
</dbReference>
<keyword evidence="4" id="KW-0472">Membrane</keyword>
<dbReference type="PROSITE" id="PS51257">
    <property type="entry name" value="PROKAR_LIPOPROTEIN"/>
    <property type="match status" value="1"/>
</dbReference>
<evidence type="ECO:0000256" key="5">
    <source>
        <dbReference type="ARBA" id="ARBA00023237"/>
    </source>
</evidence>
<keyword evidence="5" id="KW-0998">Cell outer membrane</keyword>
<proteinExistence type="inferred from homology"/>
<dbReference type="AlphaFoldDB" id="A0A2T0U0V6"/>
<dbReference type="Pfam" id="PF07980">
    <property type="entry name" value="SusD_RagB"/>
    <property type="match status" value="1"/>
</dbReference>
<comment type="caution">
    <text evidence="8">The sequence shown here is derived from an EMBL/GenBank/DDBJ whole genome shotgun (WGS) entry which is preliminary data.</text>
</comment>
<dbReference type="InterPro" id="IPR033985">
    <property type="entry name" value="SusD-like_N"/>
</dbReference>